<keyword evidence="6" id="KW-1185">Reference proteome</keyword>
<keyword evidence="1" id="KW-0285">Flavoprotein</keyword>
<dbReference type="CDD" id="cd02144">
    <property type="entry name" value="iodotyrosine_dehalogenase"/>
    <property type="match status" value="1"/>
</dbReference>
<dbReference type="RefSeq" id="WP_165026045.1">
    <property type="nucleotide sequence ID" value="NZ_JAAKZF010000007.1"/>
</dbReference>
<evidence type="ECO:0000313" key="5">
    <source>
        <dbReference type="EMBL" id="NGO51213.1"/>
    </source>
</evidence>
<dbReference type="EMBL" id="JAAKZF010000007">
    <property type="protein sequence ID" value="NGO51213.1"/>
    <property type="molecule type" value="Genomic_DNA"/>
</dbReference>
<comment type="caution">
    <text evidence="5">The sequence shown here is derived from an EMBL/GenBank/DDBJ whole genome shotgun (WGS) entry which is preliminary data.</text>
</comment>
<dbReference type="PANTHER" id="PTHR23026:SF90">
    <property type="entry name" value="IODOTYROSINE DEIODINASE 1"/>
    <property type="match status" value="1"/>
</dbReference>
<organism evidence="5 6">
    <name type="scientific">Allomesorhizobium camelthorni</name>
    <dbReference type="NCBI Taxonomy" id="475069"/>
    <lineage>
        <taxon>Bacteria</taxon>
        <taxon>Pseudomonadati</taxon>
        <taxon>Pseudomonadota</taxon>
        <taxon>Alphaproteobacteria</taxon>
        <taxon>Hyphomicrobiales</taxon>
        <taxon>Phyllobacteriaceae</taxon>
        <taxon>Allomesorhizobium</taxon>
    </lineage>
</organism>
<evidence type="ECO:0000256" key="1">
    <source>
        <dbReference type="ARBA" id="ARBA00022630"/>
    </source>
</evidence>
<keyword evidence="2" id="KW-0288">FMN</keyword>
<dbReference type="GO" id="GO:0016491">
    <property type="term" value="F:oxidoreductase activity"/>
    <property type="evidence" value="ECO:0007669"/>
    <property type="project" value="UniProtKB-KW"/>
</dbReference>
<evidence type="ECO:0000256" key="3">
    <source>
        <dbReference type="ARBA" id="ARBA00023002"/>
    </source>
</evidence>
<keyword evidence="3" id="KW-0560">Oxidoreductase</keyword>
<dbReference type="InterPro" id="IPR000415">
    <property type="entry name" value="Nitroreductase-like"/>
</dbReference>
<sequence>MPELKEIPLRFRGYAEPDMSRRAAEFRELMSRRRTVRHFSDRPVPRSLIEDCVMTAATAPSGANQQPWTFVCISDATMKSRIRKAAEEEEREFYSARASQEWLDALGPLGTDAEKPFLETAPWLIAIFGQRYGLGPDGGKVKHYYVPESVGIATGLLIASLHNAGLASLTHTPSPMGFLNAICGRPDNEKAIILLVAGYPADNAKVPDIRRKGADEIIVWRE</sequence>
<evidence type="ECO:0000259" key="4">
    <source>
        <dbReference type="Pfam" id="PF00881"/>
    </source>
</evidence>
<dbReference type="Pfam" id="PF00881">
    <property type="entry name" value="Nitroreductase"/>
    <property type="match status" value="1"/>
</dbReference>
<feature type="domain" description="Nitroreductase" evidence="4">
    <location>
        <begin position="31"/>
        <end position="199"/>
    </location>
</feature>
<dbReference type="PANTHER" id="PTHR23026">
    <property type="entry name" value="NADPH NITROREDUCTASE"/>
    <property type="match status" value="1"/>
</dbReference>
<gene>
    <name evidence="5" type="ORF">G6N73_08465</name>
</gene>
<evidence type="ECO:0000256" key="2">
    <source>
        <dbReference type="ARBA" id="ARBA00022643"/>
    </source>
</evidence>
<reference evidence="5 6" key="1">
    <citation type="submission" date="2020-02" db="EMBL/GenBank/DDBJ databases">
        <title>Genome sequence of strain CCNWXJ40-4.</title>
        <authorList>
            <person name="Gao J."/>
            <person name="Sun J."/>
        </authorList>
    </citation>
    <scope>NUCLEOTIDE SEQUENCE [LARGE SCALE GENOMIC DNA]</scope>
    <source>
        <strain evidence="5 6">CCNWXJ 40-4</strain>
    </source>
</reference>
<protein>
    <submittedName>
        <fullName evidence="5">Nitroreductase family protein</fullName>
    </submittedName>
</protein>
<dbReference type="SUPFAM" id="SSF55469">
    <property type="entry name" value="FMN-dependent nitroreductase-like"/>
    <property type="match status" value="1"/>
</dbReference>
<name>A0A6G4WAH4_9HYPH</name>
<accession>A0A6G4WAH4</accession>
<dbReference type="InterPro" id="IPR029479">
    <property type="entry name" value="Nitroreductase"/>
</dbReference>
<evidence type="ECO:0000313" key="6">
    <source>
        <dbReference type="Proteomes" id="UP001642900"/>
    </source>
</evidence>
<dbReference type="Gene3D" id="3.40.109.10">
    <property type="entry name" value="NADH Oxidase"/>
    <property type="match status" value="1"/>
</dbReference>
<proteinExistence type="predicted"/>
<dbReference type="AlphaFoldDB" id="A0A6G4WAH4"/>
<dbReference type="InterPro" id="IPR050627">
    <property type="entry name" value="Nitroreductase/BluB"/>
</dbReference>
<dbReference type="Proteomes" id="UP001642900">
    <property type="component" value="Unassembled WGS sequence"/>
</dbReference>